<dbReference type="Proteomes" id="UP000708208">
    <property type="component" value="Unassembled WGS sequence"/>
</dbReference>
<protein>
    <submittedName>
        <fullName evidence="1">Uncharacterized protein</fullName>
    </submittedName>
</protein>
<name>A0A8J2LM75_9HEXA</name>
<keyword evidence="2" id="KW-1185">Reference proteome</keyword>
<comment type="caution">
    <text evidence="1">The sequence shown here is derived from an EMBL/GenBank/DDBJ whole genome shotgun (WGS) entry which is preliminary data.</text>
</comment>
<evidence type="ECO:0000313" key="1">
    <source>
        <dbReference type="EMBL" id="CAG7835629.1"/>
    </source>
</evidence>
<gene>
    <name evidence="1" type="ORF">AFUS01_LOCUS44973</name>
</gene>
<proteinExistence type="predicted"/>
<sequence>MVGSFGSCKSGRRNPFLGPEAIQKNSRRFLTLRIETLQEFQGILVVVTLKSVDILWGLLVSSNLLK</sequence>
<dbReference type="AlphaFoldDB" id="A0A8J2LM75"/>
<evidence type="ECO:0000313" key="2">
    <source>
        <dbReference type="Proteomes" id="UP000708208"/>
    </source>
</evidence>
<organism evidence="1 2">
    <name type="scientific">Allacma fusca</name>
    <dbReference type="NCBI Taxonomy" id="39272"/>
    <lineage>
        <taxon>Eukaryota</taxon>
        <taxon>Metazoa</taxon>
        <taxon>Ecdysozoa</taxon>
        <taxon>Arthropoda</taxon>
        <taxon>Hexapoda</taxon>
        <taxon>Collembola</taxon>
        <taxon>Symphypleona</taxon>
        <taxon>Sminthuridae</taxon>
        <taxon>Allacma</taxon>
    </lineage>
</organism>
<reference evidence="1" key="1">
    <citation type="submission" date="2021-06" db="EMBL/GenBank/DDBJ databases">
        <authorList>
            <person name="Hodson N. C."/>
            <person name="Mongue J. A."/>
            <person name="Jaron S. K."/>
        </authorList>
    </citation>
    <scope>NUCLEOTIDE SEQUENCE</scope>
</reference>
<dbReference type="EMBL" id="CAJVCH010570697">
    <property type="protein sequence ID" value="CAG7835629.1"/>
    <property type="molecule type" value="Genomic_DNA"/>
</dbReference>
<accession>A0A8J2LM75</accession>